<dbReference type="PROSITE" id="PS50102">
    <property type="entry name" value="RRM"/>
    <property type="match status" value="4"/>
</dbReference>
<evidence type="ECO:0000256" key="5">
    <source>
        <dbReference type="PROSITE-ProRule" id="PRU00176"/>
    </source>
</evidence>
<accession>A0A811MJ49</accession>
<evidence type="ECO:0000313" key="8">
    <source>
        <dbReference type="EMBL" id="CAD6207099.1"/>
    </source>
</evidence>
<keyword evidence="3 5" id="KW-0694">RNA-binding</keyword>
<dbReference type="FunFam" id="3.30.70.330:FF:000182">
    <property type="entry name" value="RNA-binding motif protein 28"/>
    <property type="match status" value="1"/>
</dbReference>
<feature type="compositionally biased region" description="Basic and acidic residues" evidence="6">
    <location>
        <begin position="175"/>
        <end position="186"/>
    </location>
</feature>
<dbReference type="PANTHER" id="PTHR48039">
    <property type="entry name" value="RNA-BINDING MOTIF PROTEIN 14B"/>
    <property type="match status" value="1"/>
</dbReference>
<dbReference type="EMBL" id="CAJGYO010000001">
    <property type="protein sequence ID" value="CAD6207099.1"/>
    <property type="molecule type" value="Genomic_DNA"/>
</dbReference>
<reference evidence="8" key="1">
    <citation type="submission" date="2020-10" db="EMBL/GenBank/DDBJ databases">
        <authorList>
            <person name="Han B."/>
            <person name="Lu T."/>
            <person name="Zhao Q."/>
            <person name="Huang X."/>
            <person name="Zhao Y."/>
        </authorList>
    </citation>
    <scope>NUCLEOTIDE SEQUENCE</scope>
</reference>
<dbReference type="FunFam" id="3.30.70.330:FF:000995">
    <property type="entry name" value="Putative RNA binding ribonucleoprotein"/>
    <property type="match status" value="1"/>
</dbReference>
<dbReference type="FunFam" id="3.30.70.330:FF:000772">
    <property type="entry name" value="Putative RNA binding ribonucleoprotein"/>
    <property type="match status" value="1"/>
</dbReference>
<feature type="compositionally biased region" description="Basic and acidic residues" evidence="6">
    <location>
        <begin position="114"/>
        <end position="132"/>
    </location>
</feature>
<protein>
    <recommendedName>
        <fullName evidence="7">RRM domain-containing protein</fullName>
    </recommendedName>
</protein>
<name>A0A811MJ49_9POAL</name>
<evidence type="ECO:0000256" key="2">
    <source>
        <dbReference type="ARBA" id="ARBA00022737"/>
    </source>
</evidence>
<proteinExistence type="predicted"/>
<dbReference type="Gene3D" id="3.30.70.330">
    <property type="match status" value="4"/>
</dbReference>
<feature type="compositionally biased region" description="Polar residues" evidence="6">
    <location>
        <begin position="809"/>
        <end position="822"/>
    </location>
</feature>
<keyword evidence="9" id="KW-1185">Reference proteome</keyword>
<dbReference type="AlphaFoldDB" id="A0A811MJ49"/>
<dbReference type="PANTHER" id="PTHR48039:SF5">
    <property type="entry name" value="RNA-BINDING PROTEIN 28"/>
    <property type="match status" value="1"/>
</dbReference>
<dbReference type="FunFam" id="3.30.70.330:FF:000481">
    <property type="entry name" value="RNA-binding (RRM/RBD/RNP motifs) family protein"/>
    <property type="match status" value="1"/>
</dbReference>
<evidence type="ECO:0000313" key="9">
    <source>
        <dbReference type="Proteomes" id="UP000604825"/>
    </source>
</evidence>
<feature type="domain" description="RRM" evidence="7">
    <location>
        <begin position="258"/>
        <end position="336"/>
    </location>
</feature>
<dbReference type="CDD" id="cd12414">
    <property type="entry name" value="RRM2_RBM28_like"/>
    <property type="match status" value="1"/>
</dbReference>
<feature type="compositionally biased region" description="Basic and acidic residues" evidence="6">
    <location>
        <begin position="386"/>
        <end position="413"/>
    </location>
</feature>
<feature type="region of interest" description="Disordered" evidence="6">
    <location>
        <begin position="720"/>
        <end position="862"/>
    </location>
</feature>
<evidence type="ECO:0000256" key="3">
    <source>
        <dbReference type="ARBA" id="ARBA00022884"/>
    </source>
</evidence>
<feature type="compositionally biased region" description="Basic and acidic residues" evidence="6">
    <location>
        <begin position="853"/>
        <end position="862"/>
    </location>
</feature>
<dbReference type="CDD" id="cd12413">
    <property type="entry name" value="RRM1_RBM28_like"/>
    <property type="match status" value="1"/>
</dbReference>
<dbReference type="SMART" id="SM00360">
    <property type="entry name" value="RRM"/>
    <property type="match status" value="4"/>
</dbReference>
<evidence type="ECO:0000259" key="7">
    <source>
        <dbReference type="PROSITE" id="PS50102"/>
    </source>
</evidence>
<dbReference type="InterPro" id="IPR000504">
    <property type="entry name" value="RRM_dom"/>
</dbReference>
<feature type="domain" description="RRM" evidence="7">
    <location>
        <begin position="473"/>
        <end position="556"/>
    </location>
</feature>
<dbReference type="OrthoDB" id="439808at2759"/>
<feature type="region of interest" description="Disordered" evidence="6">
    <location>
        <begin position="1"/>
        <end position="31"/>
    </location>
</feature>
<dbReference type="InterPro" id="IPR012677">
    <property type="entry name" value="Nucleotide-bd_a/b_plait_sf"/>
</dbReference>
<keyword evidence="2" id="KW-0677">Repeat</keyword>
<dbReference type="InterPro" id="IPR051945">
    <property type="entry name" value="RRM_MRD1_RNA_proc_ribogen"/>
</dbReference>
<dbReference type="Pfam" id="PF00076">
    <property type="entry name" value="RRM_1"/>
    <property type="match status" value="3"/>
</dbReference>
<evidence type="ECO:0000256" key="1">
    <source>
        <dbReference type="ARBA" id="ARBA00004123"/>
    </source>
</evidence>
<organism evidence="8 9">
    <name type="scientific">Miscanthus lutarioriparius</name>
    <dbReference type="NCBI Taxonomy" id="422564"/>
    <lineage>
        <taxon>Eukaryota</taxon>
        <taxon>Viridiplantae</taxon>
        <taxon>Streptophyta</taxon>
        <taxon>Embryophyta</taxon>
        <taxon>Tracheophyta</taxon>
        <taxon>Spermatophyta</taxon>
        <taxon>Magnoliopsida</taxon>
        <taxon>Liliopsida</taxon>
        <taxon>Poales</taxon>
        <taxon>Poaceae</taxon>
        <taxon>PACMAD clade</taxon>
        <taxon>Panicoideae</taxon>
        <taxon>Andropogonodae</taxon>
        <taxon>Andropogoneae</taxon>
        <taxon>Saccharinae</taxon>
        <taxon>Miscanthus</taxon>
    </lineage>
</organism>
<dbReference type="CDD" id="cd12416">
    <property type="entry name" value="RRM4_RBM28_like"/>
    <property type="match status" value="1"/>
</dbReference>
<dbReference type="Proteomes" id="UP000604825">
    <property type="component" value="Unassembled WGS sequence"/>
</dbReference>
<dbReference type="SUPFAM" id="SSF54928">
    <property type="entry name" value="RNA-binding domain, RBD"/>
    <property type="match status" value="2"/>
</dbReference>
<feature type="domain" description="RRM" evidence="7">
    <location>
        <begin position="614"/>
        <end position="707"/>
    </location>
</feature>
<comment type="subcellular location">
    <subcellularLocation>
        <location evidence="1">Nucleus</location>
    </subcellularLocation>
</comment>
<feature type="region of interest" description="Disordered" evidence="6">
    <location>
        <begin position="350"/>
        <end position="470"/>
    </location>
</feature>
<feature type="compositionally biased region" description="Basic residues" evidence="6">
    <location>
        <begin position="753"/>
        <end position="766"/>
    </location>
</feature>
<feature type="domain" description="RRM" evidence="7">
    <location>
        <begin position="32"/>
        <end position="110"/>
    </location>
</feature>
<evidence type="ECO:0000256" key="4">
    <source>
        <dbReference type="ARBA" id="ARBA00023242"/>
    </source>
</evidence>
<sequence length="881" mass="96597">MGKRKQRGGGDGEPAAEGDATTGGAVGGHSPSTVFVSNLPYTFKSSDLEAVFSEVGPVRRCFMVAEKGSEKSRGFGFVQLATVQDADRAIQQKNGFPVAGRKIRVKLAMNRAPLKERLQKKENMQVKDSDAKDEADETAPAEKHKGKSHKTDPEPDQPHLLSKDAMVSKEAPIGDPEKVKSSEKQRVAKGGDFGGLMRLRHGKRGLARDGCTSDTAAVLFASVKSAWDSVVQLHRKEVKGAIVWARQLGGEGSKIRKWRAIVRNLPFKITEKEIMDMFSSAGFVWDVSIPYKSDDGISKGFAFVSFTRKQDAENAIKNINGKVVAKRPVAVDWAVPKKVYTVAAKVDAKDNEPENIPDNVSDDDTSDDNLVGEASSELDQEISNRPSEDDFKTEADISRKVLENLIKSSEKSEPSGIEGSDIDTDTETEDVASEKEKSDSPVAGKLAKSKRVTDAEISNPASKPKKNDTGLDRTIFISNLPFDISNEEVTARFSVFGKVESFFPVLHKLTKRPRGTGFMKFSTTEAADAAVSAANVAPGLGISLKSRPLNVMKAMDKESAHKKALEKAKTEEGEILAGTPAAEGVSDADMNKRNWLARRKAEMLQSPKFHVSRTRLIIYNLPKTMTINDVKKLCREAVISRATKQNPVIRKVNILKNEKKGIQKHSRGVAFVDFQEHEHALVALRVLNNNPETFGSEHRPVVEFALEDVEKVRLQKIRMERHRKSAAETAEVQETPSGDQPASEGHNADNSRTSRKGNKRKSHNRPSKPSDSVEGPAKDPLVPGDRSARPAKRARKSNVGTVLPDQGLTDATPNTARNQVVSSERDQAAAPKKRKNRKDSQAEQKRGKATKRTSKEGGVDKSLVEQYRSKFLQHGVTKTKG</sequence>
<keyword evidence="4" id="KW-0539">Nucleus</keyword>
<gene>
    <name evidence="8" type="ORF">NCGR_LOCUS4724</name>
</gene>
<feature type="region of interest" description="Disordered" evidence="6">
    <location>
        <begin position="114"/>
        <end position="194"/>
    </location>
</feature>
<dbReference type="GO" id="GO:0003729">
    <property type="term" value="F:mRNA binding"/>
    <property type="evidence" value="ECO:0007669"/>
    <property type="project" value="TreeGrafter"/>
</dbReference>
<comment type="caution">
    <text evidence="8">The sequence shown here is derived from an EMBL/GenBank/DDBJ whole genome shotgun (WGS) entry which is preliminary data.</text>
</comment>
<evidence type="ECO:0000256" key="6">
    <source>
        <dbReference type="SAM" id="MobiDB-lite"/>
    </source>
</evidence>
<dbReference type="InterPro" id="IPR035979">
    <property type="entry name" value="RBD_domain_sf"/>
</dbReference>
<dbReference type="GO" id="GO:0005634">
    <property type="term" value="C:nucleus"/>
    <property type="evidence" value="ECO:0007669"/>
    <property type="project" value="UniProtKB-SubCell"/>
</dbReference>
<feature type="compositionally biased region" description="Acidic residues" evidence="6">
    <location>
        <begin position="420"/>
        <end position="431"/>
    </location>
</feature>